<dbReference type="PANTHER" id="PTHR30365:SF14">
    <property type="entry name" value="CYTOCHROME BD MENAQUINOL OXIDASE SUBUNIT I-RELATED"/>
    <property type="match status" value="1"/>
</dbReference>
<comment type="subcellular location">
    <subcellularLocation>
        <location evidence="1">Cell membrane</location>
        <topology evidence="1">Multi-pass membrane protein</topology>
    </subcellularLocation>
</comment>
<dbReference type="GO" id="GO:0009055">
    <property type="term" value="F:electron transfer activity"/>
    <property type="evidence" value="ECO:0007669"/>
    <property type="project" value="UniProtKB-UniRule"/>
</dbReference>
<evidence type="ECO:0000256" key="5">
    <source>
        <dbReference type="ARBA" id="ARBA00022617"/>
    </source>
</evidence>
<reference evidence="13 14" key="1">
    <citation type="submission" date="2016-10" db="EMBL/GenBank/DDBJ databases">
        <authorList>
            <person name="de Groot N.N."/>
        </authorList>
    </citation>
    <scope>NUCLEOTIDE SEQUENCE [LARGE SCALE GENOMIC DNA]</scope>
    <source>
        <strain evidence="13 14">DSM 45610</strain>
    </source>
</reference>
<keyword evidence="10 12" id="KW-0408">Iron</keyword>
<dbReference type="EMBL" id="FNNQ01000020">
    <property type="protein sequence ID" value="SDX49667.1"/>
    <property type="molecule type" value="Genomic_DNA"/>
</dbReference>
<feature type="transmembrane region" description="Helical" evidence="12">
    <location>
        <begin position="227"/>
        <end position="249"/>
    </location>
</feature>
<evidence type="ECO:0000313" key="13">
    <source>
        <dbReference type="EMBL" id="SDX49667.1"/>
    </source>
</evidence>
<protein>
    <submittedName>
        <fullName evidence="13">Cytochrome bd-I ubiquinol oxidase subunit 1 apoprotein</fullName>
    </submittedName>
</protein>
<evidence type="ECO:0000256" key="1">
    <source>
        <dbReference type="ARBA" id="ARBA00004651"/>
    </source>
</evidence>
<accession>A0A1H3C673</accession>
<keyword evidence="5 12" id="KW-0349">Heme</keyword>
<feature type="transmembrane region" description="Helical" evidence="12">
    <location>
        <begin position="329"/>
        <end position="350"/>
    </location>
</feature>
<dbReference type="GO" id="GO:0020037">
    <property type="term" value="F:heme binding"/>
    <property type="evidence" value="ECO:0007669"/>
    <property type="project" value="TreeGrafter"/>
</dbReference>
<feature type="transmembrane region" description="Helical" evidence="12">
    <location>
        <begin position="362"/>
        <end position="384"/>
    </location>
</feature>
<evidence type="ECO:0000256" key="8">
    <source>
        <dbReference type="ARBA" id="ARBA00022982"/>
    </source>
</evidence>
<dbReference type="GO" id="GO:0070069">
    <property type="term" value="C:cytochrome complex"/>
    <property type="evidence" value="ECO:0007669"/>
    <property type="project" value="UniProtKB-UniRule"/>
</dbReference>
<name>A0A1H3C673_9BACL</name>
<keyword evidence="9 12" id="KW-1133">Transmembrane helix</keyword>
<dbReference type="STRING" id="1048340.SAMN05444487_12028"/>
<feature type="transmembrane region" description="Helical" evidence="12">
    <location>
        <begin position="92"/>
        <end position="120"/>
    </location>
</feature>
<dbReference type="GO" id="GO:0046872">
    <property type="term" value="F:metal ion binding"/>
    <property type="evidence" value="ECO:0007669"/>
    <property type="project" value="UniProtKB-UniRule"/>
</dbReference>
<keyword evidence="8 12" id="KW-0249">Electron transport</keyword>
<comment type="similarity">
    <text evidence="2 12">Belongs to the cytochrome ubiquinol oxidase subunit 1 family.</text>
</comment>
<proteinExistence type="inferred from homology"/>
<dbReference type="AlphaFoldDB" id="A0A1H3C673"/>
<dbReference type="Proteomes" id="UP000198534">
    <property type="component" value="Unassembled WGS sequence"/>
</dbReference>
<organism evidence="13 14">
    <name type="scientific">Marininema mesophilum</name>
    <dbReference type="NCBI Taxonomy" id="1048340"/>
    <lineage>
        <taxon>Bacteria</taxon>
        <taxon>Bacillati</taxon>
        <taxon>Bacillota</taxon>
        <taxon>Bacilli</taxon>
        <taxon>Bacillales</taxon>
        <taxon>Thermoactinomycetaceae</taxon>
        <taxon>Marininema</taxon>
    </lineage>
</organism>
<evidence type="ECO:0000256" key="7">
    <source>
        <dbReference type="ARBA" id="ARBA00022723"/>
    </source>
</evidence>
<dbReference type="PANTHER" id="PTHR30365">
    <property type="entry name" value="CYTOCHROME D UBIQUINOL OXIDASE"/>
    <property type="match status" value="1"/>
</dbReference>
<feature type="transmembrane region" description="Helical" evidence="12">
    <location>
        <begin position="65"/>
        <end position="86"/>
    </location>
</feature>
<keyword evidence="6 12" id="KW-0812">Transmembrane</keyword>
<feature type="transmembrane region" description="Helical" evidence="12">
    <location>
        <begin position="132"/>
        <end position="155"/>
    </location>
</feature>
<feature type="transmembrane region" description="Helical" evidence="12">
    <location>
        <begin position="20"/>
        <end position="45"/>
    </location>
</feature>
<dbReference type="GO" id="GO:0005886">
    <property type="term" value="C:plasma membrane"/>
    <property type="evidence" value="ECO:0007669"/>
    <property type="project" value="UniProtKB-SubCell"/>
</dbReference>
<dbReference type="GO" id="GO:0019646">
    <property type="term" value="P:aerobic electron transport chain"/>
    <property type="evidence" value="ECO:0007669"/>
    <property type="project" value="InterPro"/>
</dbReference>
<feature type="transmembrane region" description="Helical" evidence="12">
    <location>
        <begin position="410"/>
        <end position="432"/>
    </location>
</feature>
<sequence length="460" mass="51157">MEKVNPLDELMTARALFGSSLGFHILFATLGVGIPLMIFMAELLFQVTKDPDYTLMAKRWTKAQAILLGVAIPSGTIVAVQLSLLWPNFMEWVGQIIALPFQVELFAFFLEALFMSIYVYAADRLSPSLRILSVFFVALGGSLSGALITSANAWMNTPTGFELAKDGSIINVRPWEAFFNPSFPAAAIHVLLSAYMTGAFVIASIAALRMLKRKEKDAPYRYHRKALLLSLAIGLVVSIGTALNGHWAAQVLHEKQPEKLAAAEGLFETQSRAPLSIGGVTDNEEGKLKGAIEIPGMLSFLAGNRFDTVVKGLNDFPRDTWPPFYTHTLFNLMVGIGTLLILFAGLAWLIRWRRGKDHLPRWLLRLLIVGGPLSLLSIEFGWVFTCSGRQPWTVYNLQRTSEAVTDATGIMTWFVLFIAIYVFLLISTVWIMRGYFRKRPLEQEMLNAHATQSKKGEGLH</sequence>
<evidence type="ECO:0000256" key="3">
    <source>
        <dbReference type="ARBA" id="ARBA00022448"/>
    </source>
</evidence>
<keyword evidence="14" id="KW-1185">Reference proteome</keyword>
<dbReference type="PIRSF" id="PIRSF006446">
    <property type="entry name" value="Cyt_quinol_oxidase_1"/>
    <property type="match status" value="1"/>
</dbReference>
<dbReference type="GO" id="GO:0016682">
    <property type="term" value="F:oxidoreductase activity, acting on diphenols and related substances as donors, oxygen as acceptor"/>
    <property type="evidence" value="ECO:0007669"/>
    <property type="project" value="TreeGrafter"/>
</dbReference>
<keyword evidence="4 12" id="KW-1003">Cell membrane</keyword>
<keyword evidence="11 12" id="KW-0472">Membrane</keyword>
<gene>
    <name evidence="13" type="ORF">SAMN05444487_12028</name>
</gene>
<keyword evidence="3 12" id="KW-0813">Transport</keyword>
<keyword evidence="7 12" id="KW-0479">Metal-binding</keyword>
<evidence type="ECO:0000256" key="10">
    <source>
        <dbReference type="ARBA" id="ARBA00023004"/>
    </source>
</evidence>
<evidence type="ECO:0000256" key="6">
    <source>
        <dbReference type="ARBA" id="ARBA00022692"/>
    </source>
</evidence>
<evidence type="ECO:0000256" key="9">
    <source>
        <dbReference type="ARBA" id="ARBA00022989"/>
    </source>
</evidence>
<evidence type="ECO:0000313" key="14">
    <source>
        <dbReference type="Proteomes" id="UP000198534"/>
    </source>
</evidence>
<evidence type="ECO:0000256" key="11">
    <source>
        <dbReference type="ARBA" id="ARBA00023136"/>
    </source>
</evidence>
<evidence type="ECO:0000256" key="2">
    <source>
        <dbReference type="ARBA" id="ARBA00009819"/>
    </source>
</evidence>
<evidence type="ECO:0000256" key="12">
    <source>
        <dbReference type="PIRNR" id="PIRNR006446"/>
    </source>
</evidence>
<dbReference type="Pfam" id="PF01654">
    <property type="entry name" value="Cyt_bd_oxida_I"/>
    <property type="match status" value="1"/>
</dbReference>
<feature type="transmembrane region" description="Helical" evidence="12">
    <location>
        <begin position="183"/>
        <end position="206"/>
    </location>
</feature>
<evidence type="ECO:0000256" key="4">
    <source>
        <dbReference type="ARBA" id="ARBA00022475"/>
    </source>
</evidence>
<dbReference type="InterPro" id="IPR002585">
    <property type="entry name" value="Cyt-d_ubiquinol_oxidase_su_1"/>
</dbReference>